<dbReference type="EC" id="1.14.20.7" evidence="3"/>
<proteinExistence type="inferred from homology"/>
<dbReference type="PRINTS" id="PR00682">
    <property type="entry name" value="IPNSYNTHASE"/>
</dbReference>
<dbReference type="RefSeq" id="WP_169623453.1">
    <property type="nucleotide sequence ID" value="NZ_JABBNT010000001.1"/>
</dbReference>
<evidence type="ECO:0000256" key="8">
    <source>
        <dbReference type="ARBA" id="ARBA00031282"/>
    </source>
</evidence>
<dbReference type="AlphaFoldDB" id="A0A7Y0DWZ2"/>
<evidence type="ECO:0000313" key="13">
    <source>
        <dbReference type="EMBL" id="NMM43154.1"/>
    </source>
</evidence>
<dbReference type="Proteomes" id="UP000539372">
    <property type="component" value="Unassembled WGS sequence"/>
</dbReference>
<dbReference type="GO" id="GO:0046872">
    <property type="term" value="F:metal ion binding"/>
    <property type="evidence" value="ECO:0007669"/>
    <property type="project" value="UniProtKB-KW"/>
</dbReference>
<comment type="cofactor">
    <cofactor evidence="1">
        <name>Fe(2+)</name>
        <dbReference type="ChEBI" id="CHEBI:29033"/>
    </cofactor>
</comment>
<dbReference type="SUPFAM" id="SSF51197">
    <property type="entry name" value="Clavaminate synthase-like"/>
    <property type="match status" value="1"/>
</dbReference>
<dbReference type="Pfam" id="PF03171">
    <property type="entry name" value="2OG-FeII_Oxy"/>
    <property type="match status" value="1"/>
</dbReference>
<dbReference type="Pfam" id="PF14226">
    <property type="entry name" value="DIOX_N"/>
    <property type="match status" value="1"/>
</dbReference>
<dbReference type="EMBL" id="JABBNT010000001">
    <property type="protein sequence ID" value="NMM43154.1"/>
    <property type="molecule type" value="Genomic_DNA"/>
</dbReference>
<dbReference type="EC" id="1.13.12.19" evidence="4"/>
<dbReference type="InterPro" id="IPR026992">
    <property type="entry name" value="DIOX_N"/>
</dbReference>
<keyword evidence="14" id="KW-1185">Reference proteome</keyword>
<evidence type="ECO:0000256" key="2">
    <source>
        <dbReference type="ARBA" id="ARBA00004767"/>
    </source>
</evidence>
<dbReference type="InterPro" id="IPR027443">
    <property type="entry name" value="IPNS-like_sf"/>
</dbReference>
<dbReference type="InterPro" id="IPR050231">
    <property type="entry name" value="Iron_ascorbate_oxido_reductase"/>
</dbReference>
<dbReference type="GO" id="GO:0102276">
    <property type="term" value="F:2-oxoglutarate oxygenase/decarboxylase (ethylene-forming) activity"/>
    <property type="evidence" value="ECO:0007669"/>
    <property type="project" value="UniProtKB-EC"/>
</dbReference>
<comment type="pathway">
    <text evidence="2">Alkene biosynthesis; ethylene biosynthesis via 2-oxoglutarate.</text>
</comment>
<evidence type="ECO:0000256" key="6">
    <source>
        <dbReference type="ARBA" id="ARBA00022666"/>
    </source>
</evidence>
<dbReference type="GO" id="GO:0009693">
    <property type="term" value="P:ethylene biosynthetic process"/>
    <property type="evidence" value="ECO:0007669"/>
    <property type="project" value="UniProtKB-KW"/>
</dbReference>
<comment type="similarity">
    <text evidence="11">Belongs to the iron/ascorbate-dependent oxidoreductase family.</text>
</comment>
<evidence type="ECO:0000313" key="14">
    <source>
        <dbReference type="Proteomes" id="UP000539372"/>
    </source>
</evidence>
<gene>
    <name evidence="13" type="ORF">HH303_01605</name>
</gene>
<comment type="catalytic activity">
    <reaction evidence="9">
        <text>2-oxoglutarate + O2 + 2 H(+) = ethene + 3 CO2 + H2O</text>
        <dbReference type="Rhea" id="RHEA:31523"/>
        <dbReference type="ChEBI" id="CHEBI:15377"/>
        <dbReference type="ChEBI" id="CHEBI:15378"/>
        <dbReference type="ChEBI" id="CHEBI:15379"/>
        <dbReference type="ChEBI" id="CHEBI:16526"/>
        <dbReference type="ChEBI" id="CHEBI:16810"/>
        <dbReference type="ChEBI" id="CHEBI:18153"/>
        <dbReference type="EC" id="1.13.12.19"/>
    </reaction>
</comment>
<dbReference type="InterPro" id="IPR005123">
    <property type="entry name" value="Oxoglu/Fe-dep_dioxygenase_dom"/>
</dbReference>
<evidence type="ECO:0000256" key="10">
    <source>
        <dbReference type="ARBA" id="ARBA00049359"/>
    </source>
</evidence>
<evidence type="ECO:0000256" key="1">
    <source>
        <dbReference type="ARBA" id="ARBA00001954"/>
    </source>
</evidence>
<evidence type="ECO:0000256" key="5">
    <source>
        <dbReference type="ARBA" id="ARBA00019045"/>
    </source>
</evidence>
<evidence type="ECO:0000259" key="12">
    <source>
        <dbReference type="PROSITE" id="PS51471"/>
    </source>
</evidence>
<accession>A0A7Y0DWZ2</accession>
<organism evidence="13 14">
    <name type="scientific">Pacificispira spongiicola</name>
    <dbReference type="NCBI Taxonomy" id="2729598"/>
    <lineage>
        <taxon>Bacteria</taxon>
        <taxon>Pseudomonadati</taxon>
        <taxon>Pseudomonadota</taxon>
        <taxon>Alphaproteobacteria</taxon>
        <taxon>Rhodospirillales</taxon>
        <taxon>Rhodospirillaceae</taxon>
        <taxon>Pacificispira</taxon>
    </lineage>
</organism>
<feature type="domain" description="Fe2OG dioxygenase" evidence="12">
    <location>
        <begin position="182"/>
        <end position="285"/>
    </location>
</feature>
<dbReference type="Gene3D" id="2.60.120.330">
    <property type="entry name" value="B-lactam Antibiotic, Isopenicillin N Synthase, Chain"/>
    <property type="match status" value="1"/>
</dbReference>
<comment type="catalytic activity">
    <reaction evidence="10">
        <text>L-arginine + 2-oxoglutarate + O2 = guanidine + L-glutamate 5-semialdehyde + succinate + CO2</text>
        <dbReference type="Rhea" id="RHEA:31535"/>
        <dbReference type="ChEBI" id="CHEBI:15379"/>
        <dbReference type="ChEBI" id="CHEBI:16526"/>
        <dbReference type="ChEBI" id="CHEBI:16810"/>
        <dbReference type="ChEBI" id="CHEBI:30031"/>
        <dbReference type="ChEBI" id="CHEBI:30087"/>
        <dbReference type="ChEBI" id="CHEBI:32682"/>
        <dbReference type="ChEBI" id="CHEBI:58066"/>
        <dbReference type="EC" id="1.14.20.7"/>
    </reaction>
</comment>
<sequence length="327" mass="36105">MSAEIVHLDDRLKAERQDFDRIPIVDLSALRSGEDHAEAVSGLRWALANVGFLYVKGHGVSDALVERTFEAARQLFALPDEEKMAIHISKSGEALRGYTEFGGENTNPGITRDLKENFDVGLTYPGLTGPFQGENQWPALPGFRETTEAYLQAMLDTAVLFLEGVALSLDLDRDFFKPKMTQPMMIQRMIHYPSQAGQIDESSIGIGAHTDYGLLTVLAQDNVGGLQVLNRKMQWVEAPPIPGTFVINISDLMQRLTNDTYLANLHRVVNVSGRQRYSLPCFVDCNADAVIEPLPQCIDGDHPSAYGPISAGQNKLNRYAASFAHLN</sequence>
<evidence type="ECO:0000256" key="4">
    <source>
        <dbReference type="ARBA" id="ARBA00012531"/>
    </source>
</evidence>
<protein>
    <recommendedName>
        <fullName evidence="5">2-oxoglutarate-dependent ethylene/succinate-forming enzyme</fullName>
        <ecNumber evidence="4">1.13.12.19</ecNumber>
        <ecNumber evidence="3">1.14.20.7</ecNumber>
    </recommendedName>
    <alternativeName>
        <fullName evidence="7">2-oxoglutarate dioxygenase (ethylene-forming)</fullName>
    </alternativeName>
    <alternativeName>
        <fullName evidence="8">2-oxoglutarate/L-arginine monooxygenase/decarboxylase (succinate-forming)</fullName>
    </alternativeName>
</protein>
<keyword evidence="11" id="KW-0560">Oxidoreductase</keyword>
<dbReference type="InterPro" id="IPR044861">
    <property type="entry name" value="IPNS-like_FE2OG_OXY"/>
</dbReference>
<dbReference type="PROSITE" id="PS51471">
    <property type="entry name" value="FE2OG_OXY"/>
    <property type="match status" value="1"/>
</dbReference>
<evidence type="ECO:0000256" key="7">
    <source>
        <dbReference type="ARBA" id="ARBA00031011"/>
    </source>
</evidence>
<name>A0A7Y0DWZ2_9PROT</name>
<keyword evidence="11" id="KW-0408">Iron</keyword>
<dbReference type="PANTHER" id="PTHR47990">
    <property type="entry name" value="2-OXOGLUTARATE (2OG) AND FE(II)-DEPENDENT OXYGENASE SUPERFAMILY PROTEIN-RELATED"/>
    <property type="match status" value="1"/>
</dbReference>
<keyword evidence="6" id="KW-0266">Ethylene biosynthesis</keyword>
<evidence type="ECO:0000256" key="9">
    <source>
        <dbReference type="ARBA" id="ARBA00047725"/>
    </source>
</evidence>
<keyword evidence="11" id="KW-0479">Metal-binding</keyword>
<evidence type="ECO:0000256" key="3">
    <source>
        <dbReference type="ARBA" id="ARBA00012293"/>
    </source>
</evidence>
<reference evidence="13 14" key="1">
    <citation type="submission" date="2020-04" db="EMBL/GenBank/DDBJ databases">
        <title>Rhodospirillaceae bacterium KN72 isolated from deep sea.</title>
        <authorList>
            <person name="Zhang D.-C."/>
        </authorList>
    </citation>
    <scope>NUCLEOTIDE SEQUENCE [LARGE SCALE GENOMIC DNA]</scope>
    <source>
        <strain evidence="13 14">KN72</strain>
    </source>
</reference>
<evidence type="ECO:0000256" key="11">
    <source>
        <dbReference type="RuleBase" id="RU003682"/>
    </source>
</evidence>
<comment type="caution">
    <text evidence="13">The sequence shown here is derived from an EMBL/GenBank/DDBJ whole genome shotgun (WGS) entry which is preliminary data.</text>
</comment>